<dbReference type="Proteomes" id="UP000317650">
    <property type="component" value="Chromosome 7"/>
</dbReference>
<protein>
    <submittedName>
        <fullName evidence="2">Uncharacterized protein</fullName>
    </submittedName>
</protein>
<feature type="region of interest" description="Disordered" evidence="1">
    <location>
        <begin position="88"/>
        <end position="128"/>
    </location>
</feature>
<evidence type="ECO:0000313" key="2">
    <source>
        <dbReference type="EMBL" id="THU61405.1"/>
    </source>
</evidence>
<dbReference type="AlphaFoldDB" id="A0A4S8JI28"/>
<organism evidence="2 3">
    <name type="scientific">Musa balbisiana</name>
    <name type="common">Banana</name>
    <dbReference type="NCBI Taxonomy" id="52838"/>
    <lineage>
        <taxon>Eukaryota</taxon>
        <taxon>Viridiplantae</taxon>
        <taxon>Streptophyta</taxon>
        <taxon>Embryophyta</taxon>
        <taxon>Tracheophyta</taxon>
        <taxon>Spermatophyta</taxon>
        <taxon>Magnoliopsida</taxon>
        <taxon>Liliopsida</taxon>
        <taxon>Zingiberales</taxon>
        <taxon>Musaceae</taxon>
        <taxon>Musa</taxon>
    </lineage>
</organism>
<accession>A0A4S8JI28</accession>
<evidence type="ECO:0000256" key="1">
    <source>
        <dbReference type="SAM" id="MobiDB-lite"/>
    </source>
</evidence>
<proteinExistence type="predicted"/>
<sequence>MAIRWRPPVAAAIAVAPSVVVEIFFEWQFAGVMRTRRLDLLWHNILICESVGRVGIGRIGKGKWNGNIEDKVTGIFFLQNKVKNPTAKRGLKKLTHQQLRPAVSASERSGSRLHTANRKDSTDPNCYH</sequence>
<name>A0A4S8JI28_MUSBA</name>
<keyword evidence="3" id="KW-1185">Reference proteome</keyword>
<comment type="caution">
    <text evidence="2">The sequence shown here is derived from an EMBL/GenBank/DDBJ whole genome shotgun (WGS) entry which is preliminary data.</text>
</comment>
<dbReference type="EMBL" id="PYDT01000005">
    <property type="protein sequence ID" value="THU61405.1"/>
    <property type="molecule type" value="Genomic_DNA"/>
</dbReference>
<reference evidence="2 3" key="1">
    <citation type="journal article" date="2019" name="Nat. Plants">
        <title>Genome sequencing of Musa balbisiana reveals subgenome evolution and function divergence in polyploid bananas.</title>
        <authorList>
            <person name="Yao X."/>
        </authorList>
    </citation>
    <scope>NUCLEOTIDE SEQUENCE [LARGE SCALE GENOMIC DNA]</scope>
    <source>
        <strain evidence="3">cv. DH-PKW</strain>
        <tissue evidence="2">Leaves</tissue>
    </source>
</reference>
<evidence type="ECO:0000313" key="3">
    <source>
        <dbReference type="Proteomes" id="UP000317650"/>
    </source>
</evidence>
<gene>
    <name evidence="2" type="ORF">C4D60_Mb07t22940</name>
</gene>